<evidence type="ECO:0000256" key="3">
    <source>
        <dbReference type="ARBA" id="ARBA00022723"/>
    </source>
</evidence>
<comment type="similarity">
    <text evidence="2">Belongs to the metallo-beta-lactamase superfamily.</text>
</comment>
<dbReference type="RefSeq" id="WP_041973225.1">
    <property type="nucleotide sequence ID" value="NZ_CBXV010000001.1"/>
</dbReference>
<gene>
    <name evidence="6" type="ORF">PYK22_00177</name>
</gene>
<dbReference type="SUPFAM" id="SSF56281">
    <property type="entry name" value="Metallo-hydrolase/oxidoreductase"/>
    <property type="match status" value="1"/>
</dbReference>
<proteinExistence type="inferred from homology"/>
<name>A0A0B6WVN5_9BACT</name>
<comment type="cofactor">
    <cofactor evidence="1">
        <name>Zn(2+)</name>
        <dbReference type="ChEBI" id="CHEBI:29105"/>
    </cofactor>
</comment>
<evidence type="ECO:0000313" key="7">
    <source>
        <dbReference type="Proteomes" id="UP000031518"/>
    </source>
</evidence>
<sequence length="257" mass="29871">MSFHVRVLKMGECEVAGPEVYWMSHWHEWVKLYFWMVLIQGDGITAIINTGPPDDLGELNARWSATFGERGKLVRAEDERPLAALGALGIRPEDVDYVLITPLQIYATANIQLFKNAQVCISKRGWIEDFHAEKFPLHVPRHLRLSDETLRYLLFEGRERLRLVEDEDEIIPGIRCFWAGVHHRSSMCYIIETARGRVAVSDCVFKYDNLEQMIPLGIQESMEEFYRTCRRIKREADIFIPLYEPEVARRHPQGIIA</sequence>
<keyword evidence="4" id="KW-0378">Hydrolase</keyword>
<keyword evidence="7" id="KW-1185">Reference proteome</keyword>
<keyword evidence="5" id="KW-0862">Zinc</keyword>
<dbReference type="InterPro" id="IPR051013">
    <property type="entry name" value="MBL_superfamily_lactonases"/>
</dbReference>
<dbReference type="Proteomes" id="UP000031518">
    <property type="component" value="Unassembled WGS sequence"/>
</dbReference>
<dbReference type="PANTHER" id="PTHR42978:SF2">
    <property type="entry name" value="102 KBASES UNSTABLE REGION: FROM 1 TO 119443"/>
    <property type="match status" value="1"/>
</dbReference>
<dbReference type="GO" id="GO:0016787">
    <property type="term" value="F:hydrolase activity"/>
    <property type="evidence" value="ECO:0007669"/>
    <property type="project" value="UniProtKB-KW"/>
</dbReference>
<dbReference type="PANTHER" id="PTHR42978">
    <property type="entry name" value="QUORUM-QUENCHING LACTONASE YTNP-RELATED-RELATED"/>
    <property type="match status" value="1"/>
</dbReference>
<dbReference type="GO" id="GO:0046872">
    <property type="term" value="F:metal ion binding"/>
    <property type="evidence" value="ECO:0007669"/>
    <property type="project" value="UniProtKB-KW"/>
</dbReference>
<evidence type="ECO:0000256" key="2">
    <source>
        <dbReference type="ARBA" id="ARBA00007749"/>
    </source>
</evidence>
<dbReference type="InterPro" id="IPR036866">
    <property type="entry name" value="RibonucZ/Hydroxyglut_hydro"/>
</dbReference>
<evidence type="ECO:0008006" key="8">
    <source>
        <dbReference type="Google" id="ProtNLM"/>
    </source>
</evidence>
<dbReference type="EMBL" id="CBXV010000001">
    <property type="protein sequence ID" value="CDM64185.1"/>
    <property type="molecule type" value="Genomic_DNA"/>
</dbReference>
<reference evidence="6 7" key="2">
    <citation type="submission" date="2015-01" db="EMBL/GenBank/DDBJ databases">
        <title>Complete genome sequence of Pyrinomonas methylaliphatogenes type strain K22T.</title>
        <authorList>
            <person name="Lee K.C.Y."/>
            <person name="Power J.F."/>
            <person name="Dunfield P.F."/>
            <person name="Morgan X.C."/>
            <person name="Huttenhower C."/>
            <person name="Stott M.B."/>
        </authorList>
    </citation>
    <scope>NUCLEOTIDE SEQUENCE [LARGE SCALE GENOMIC DNA]</scope>
    <source>
        <strain evidence="6 7">K22</strain>
    </source>
</reference>
<evidence type="ECO:0000313" key="6">
    <source>
        <dbReference type="EMBL" id="CDM64185.1"/>
    </source>
</evidence>
<evidence type="ECO:0000256" key="1">
    <source>
        <dbReference type="ARBA" id="ARBA00001947"/>
    </source>
</evidence>
<dbReference type="STRING" id="454194.PYK22_00177"/>
<evidence type="ECO:0000256" key="5">
    <source>
        <dbReference type="ARBA" id="ARBA00022833"/>
    </source>
</evidence>
<organism evidence="6 7">
    <name type="scientific">Pyrinomonas methylaliphatogenes</name>
    <dbReference type="NCBI Taxonomy" id="454194"/>
    <lineage>
        <taxon>Bacteria</taxon>
        <taxon>Pseudomonadati</taxon>
        <taxon>Acidobacteriota</taxon>
        <taxon>Blastocatellia</taxon>
        <taxon>Blastocatellales</taxon>
        <taxon>Pyrinomonadaceae</taxon>
        <taxon>Pyrinomonas</taxon>
    </lineage>
</organism>
<dbReference type="AlphaFoldDB" id="A0A0B6WVN5"/>
<accession>A0A0B6WVN5</accession>
<reference evidence="6 7" key="1">
    <citation type="submission" date="2013-12" db="EMBL/GenBank/DDBJ databases">
        <authorList>
            <person name="Stott M."/>
        </authorList>
    </citation>
    <scope>NUCLEOTIDE SEQUENCE [LARGE SCALE GENOMIC DNA]</scope>
    <source>
        <strain evidence="6 7">K22</strain>
    </source>
</reference>
<keyword evidence="3" id="KW-0479">Metal-binding</keyword>
<dbReference type="Gene3D" id="3.60.15.10">
    <property type="entry name" value="Ribonuclease Z/Hydroxyacylglutathione hydrolase-like"/>
    <property type="match status" value="1"/>
</dbReference>
<protein>
    <recommendedName>
        <fullName evidence="8">Zn-dependent hydrolase, glyoxylase</fullName>
    </recommendedName>
</protein>
<evidence type="ECO:0000256" key="4">
    <source>
        <dbReference type="ARBA" id="ARBA00022801"/>
    </source>
</evidence>